<evidence type="ECO:0000313" key="1">
    <source>
        <dbReference type="EMBL" id="QHU03516.1"/>
    </source>
</evidence>
<accession>A0A6C0JFG6</accession>
<reference evidence="1" key="1">
    <citation type="journal article" date="2020" name="Nature">
        <title>Giant virus diversity and host interactions through global metagenomics.</title>
        <authorList>
            <person name="Schulz F."/>
            <person name="Roux S."/>
            <person name="Paez-Espino D."/>
            <person name="Jungbluth S."/>
            <person name="Walsh D.A."/>
            <person name="Denef V.J."/>
            <person name="McMahon K.D."/>
            <person name="Konstantinidis K.T."/>
            <person name="Eloe-Fadrosh E.A."/>
            <person name="Kyrpides N.C."/>
            <person name="Woyke T."/>
        </authorList>
    </citation>
    <scope>NUCLEOTIDE SEQUENCE</scope>
    <source>
        <strain evidence="1">GVMAG-M-3300027206-1</strain>
    </source>
</reference>
<name>A0A6C0JFG6_9ZZZZ</name>
<dbReference type="AlphaFoldDB" id="A0A6C0JFG6"/>
<dbReference type="EMBL" id="MN740383">
    <property type="protein sequence ID" value="QHU03516.1"/>
    <property type="molecule type" value="Genomic_DNA"/>
</dbReference>
<protein>
    <submittedName>
        <fullName evidence="1">Uncharacterized protein</fullName>
    </submittedName>
</protein>
<proteinExistence type="predicted"/>
<organism evidence="1">
    <name type="scientific">viral metagenome</name>
    <dbReference type="NCBI Taxonomy" id="1070528"/>
    <lineage>
        <taxon>unclassified sequences</taxon>
        <taxon>metagenomes</taxon>
        <taxon>organismal metagenomes</taxon>
    </lineage>
</organism>
<sequence>MGDLHRAVYNGHTGYYNPKTGRVRFGKCVYSDIATAIKYLKNN</sequence>